<gene>
    <name evidence="1" type="ORF">R3P38DRAFT_2766800</name>
</gene>
<accession>A0AAW0D345</accession>
<keyword evidence="2" id="KW-1185">Reference proteome</keyword>
<sequence length="180" mass="19914">MTCIGPLRGGWLNLDSAQLQLNWTNIGCASKNSQLWGGFTFLDRDTSNFNAPKSIGKSDFLLPVFLRETVPPELMLDVFGTLQGCGRSFGWLTKVHFNEANAGRNAENESFTDICAFHIIVMKKMLRVSRQYYAQITVPLRLFLPSTKYLTSIPAPAALVSINIGIGIHIGIAQQATKIH</sequence>
<evidence type="ECO:0008006" key="3">
    <source>
        <dbReference type="Google" id="ProtNLM"/>
    </source>
</evidence>
<dbReference type="AlphaFoldDB" id="A0AAW0D345"/>
<organism evidence="1 2">
    <name type="scientific">Favolaschia claudopus</name>
    <dbReference type="NCBI Taxonomy" id="2862362"/>
    <lineage>
        <taxon>Eukaryota</taxon>
        <taxon>Fungi</taxon>
        <taxon>Dikarya</taxon>
        <taxon>Basidiomycota</taxon>
        <taxon>Agaricomycotina</taxon>
        <taxon>Agaricomycetes</taxon>
        <taxon>Agaricomycetidae</taxon>
        <taxon>Agaricales</taxon>
        <taxon>Marasmiineae</taxon>
        <taxon>Mycenaceae</taxon>
        <taxon>Favolaschia</taxon>
    </lineage>
</organism>
<reference evidence="1 2" key="1">
    <citation type="journal article" date="2024" name="J Genomics">
        <title>Draft genome sequencing and assembly of Favolaschia claudopus CIRM-BRFM 2984 isolated from oak limbs.</title>
        <authorList>
            <person name="Navarro D."/>
            <person name="Drula E."/>
            <person name="Chaduli D."/>
            <person name="Cazenave R."/>
            <person name="Ahrendt S."/>
            <person name="Wang J."/>
            <person name="Lipzen A."/>
            <person name="Daum C."/>
            <person name="Barry K."/>
            <person name="Grigoriev I.V."/>
            <person name="Favel A."/>
            <person name="Rosso M.N."/>
            <person name="Martin F."/>
        </authorList>
    </citation>
    <scope>NUCLEOTIDE SEQUENCE [LARGE SCALE GENOMIC DNA]</scope>
    <source>
        <strain evidence="1 2">CIRM-BRFM 2984</strain>
    </source>
</reference>
<dbReference type="EMBL" id="JAWWNJ010000011">
    <property type="protein sequence ID" value="KAK7045294.1"/>
    <property type="molecule type" value="Genomic_DNA"/>
</dbReference>
<name>A0AAW0D345_9AGAR</name>
<proteinExistence type="predicted"/>
<comment type="caution">
    <text evidence="1">The sequence shown here is derived from an EMBL/GenBank/DDBJ whole genome shotgun (WGS) entry which is preliminary data.</text>
</comment>
<evidence type="ECO:0000313" key="1">
    <source>
        <dbReference type="EMBL" id="KAK7045294.1"/>
    </source>
</evidence>
<dbReference type="Proteomes" id="UP001362999">
    <property type="component" value="Unassembled WGS sequence"/>
</dbReference>
<evidence type="ECO:0000313" key="2">
    <source>
        <dbReference type="Proteomes" id="UP001362999"/>
    </source>
</evidence>
<protein>
    <recommendedName>
        <fullName evidence="3">Peptidase A1 domain-containing protein</fullName>
    </recommendedName>
</protein>